<protein>
    <submittedName>
        <fullName evidence="5">MarR family transcriptional regulator</fullName>
    </submittedName>
</protein>
<dbReference type="SMART" id="SM00347">
    <property type="entry name" value="HTH_MARR"/>
    <property type="match status" value="1"/>
</dbReference>
<dbReference type="Pfam" id="PF01047">
    <property type="entry name" value="MarR"/>
    <property type="match status" value="1"/>
</dbReference>
<sequence length="142" mass="16565">MKTPAKTVFYTIEKTIKTYRKFSTRNFLNVVDDITVDQKLILQYLDSYPKLSQKEIAEMVFKDSASITRMIDLMVNKNFLKRTINKDDRRRFKIELTTKGKTILSKLEPVIKTNREAAFSGIPEEELEQLNKTLNKILANIS</sequence>
<dbReference type="PANTHER" id="PTHR42756">
    <property type="entry name" value="TRANSCRIPTIONAL REGULATOR, MARR"/>
    <property type="match status" value="1"/>
</dbReference>
<dbReference type="PANTHER" id="PTHR42756:SF1">
    <property type="entry name" value="TRANSCRIPTIONAL REPRESSOR OF EMRAB OPERON"/>
    <property type="match status" value="1"/>
</dbReference>
<evidence type="ECO:0000313" key="6">
    <source>
        <dbReference type="Proteomes" id="UP001610100"/>
    </source>
</evidence>
<dbReference type="Gene3D" id="1.10.10.10">
    <property type="entry name" value="Winged helix-like DNA-binding domain superfamily/Winged helix DNA-binding domain"/>
    <property type="match status" value="1"/>
</dbReference>
<feature type="domain" description="HTH marR-type" evidence="4">
    <location>
        <begin position="5"/>
        <end position="139"/>
    </location>
</feature>
<dbReference type="PROSITE" id="PS50995">
    <property type="entry name" value="HTH_MARR_2"/>
    <property type="match status" value="1"/>
</dbReference>
<keyword evidence="6" id="KW-1185">Reference proteome</keyword>
<dbReference type="EMBL" id="JBAWKB010000001">
    <property type="protein sequence ID" value="MFH6771166.1"/>
    <property type="molecule type" value="Genomic_DNA"/>
</dbReference>
<reference evidence="5 6" key="1">
    <citation type="submission" date="2024-02" db="EMBL/GenBank/DDBJ databases">
        <title>A Gaetbulibacter species isolated from tidal flats and genomic insights of their niches.</title>
        <authorList>
            <person name="Ye Y."/>
        </authorList>
    </citation>
    <scope>NUCLEOTIDE SEQUENCE [LARGE SCALE GENOMIC DNA]</scope>
    <source>
        <strain evidence="5 6">KYW382</strain>
    </source>
</reference>
<proteinExistence type="predicted"/>
<keyword evidence="3" id="KW-0804">Transcription</keyword>
<dbReference type="RefSeq" id="WP_344740129.1">
    <property type="nucleotide sequence ID" value="NZ_BAABAY010000001.1"/>
</dbReference>
<evidence type="ECO:0000313" key="5">
    <source>
        <dbReference type="EMBL" id="MFH6771166.1"/>
    </source>
</evidence>
<dbReference type="Proteomes" id="UP001610100">
    <property type="component" value="Unassembled WGS sequence"/>
</dbReference>
<dbReference type="InterPro" id="IPR000835">
    <property type="entry name" value="HTH_MarR-typ"/>
</dbReference>
<gene>
    <name evidence="5" type="ORF">V8G58_04405</name>
</gene>
<accession>A0ABW7MWG7</accession>
<evidence type="ECO:0000256" key="1">
    <source>
        <dbReference type="ARBA" id="ARBA00023015"/>
    </source>
</evidence>
<keyword evidence="1" id="KW-0805">Transcription regulation</keyword>
<dbReference type="InterPro" id="IPR036390">
    <property type="entry name" value="WH_DNA-bd_sf"/>
</dbReference>
<evidence type="ECO:0000256" key="2">
    <source>
        <dbReference type="ARBA" id="ARBA00023125"/>
    </source>
</evidence>
<evidence type="ECO:0000256" key="3">
    <source>
        <dbReference type="ARBA" id="ARBA00023163"/>
    </source>
</evidence>
<comment type="caution">
    <text evidence="5">The sequence shown here is derived from an EMBL/GenBank/DDBJ whole genome shotgun (WGS) entry which is preliminary data.</text>
</comment>
<organism evidence="5 6">
    <name type="scientific">Gaetbulibacter aestuarii</name>
    <dbReference type="NCBI Taxonomy" id="1502358"/>
    <lineage>
        <taxon>Bacteria</taxon>
        <taxon>Pseudomonadati</taxon>
        <taxon>Bacteroidota</taxon>
        <taxon>Flavobacteriia</taxon>
        <taxon>Flavobacteriales</taxon>
        <taxon>Flavobacteriaceae</taxon>
        <taxon>Gaetbulibacter</taxon>
    </lineage>
</organism>
<name>A0ABW7MWG7_9FLAO</name>
<dbReference type="PRINTS" id="PR00598">
    <property type="entry name" value="HTHMARR"/>
</dbReference>
<keyword evidence="2" id="KW-0238">DNA-binding</keyword>
<evidence type="ECO:0000259" key="4">
    <source>
        <dbReference type="PROSITE" id="PS50995"/>
    </source>
</evidence>
<dbReference type="SUPFAM" id="SSF46785">
    <property type="entry name" value="Winged helix' DNA-binding domain"/>
    <property type="match status" value="1"/>
</dbReference>
<dbReference type="InterPro" id="IPR036388">
    <property type="entry name" value="WH-like_DNA-bd_sf"/>
</dbReference>